<evidence type="ECO:0000256" key="2">
    <source>
        <dbReference type="ARBA" id="ARBA00007069"/>
    </source>
</evidence>
<comment type="subcellular location">
    <subcellularLocation>
        <location evidence="1 8">Cell membrane</location>
        <topology evidence="1 8">Multi-pass membrane protein</topology>
    </subcellularLocation>
</comment>
<organism evidence="10 11">
    <name type="scientific">Pseudolabrys taiwanensis</name>
    <dbReference type="NCBI Taxonomy" id="331696"/>
    <lineage>
        <taxon>Bacteria</taxon>
        <taxon>Pseudomonadati</taxon>
        <taxon>Pseudomonadota</taxon>
        <taxon>Alphaproteobacteria</taxon>
        <taxon>Hyphomicrobiales</taxon>
        <taxon>Xanthobacteraceae</taxon>
        <taxon>Pseudolabrys</taxon>
    </lineage>
</organism>
<feature type="domain" description="ABC transmembrane type-1" evidence="9">
    <location>
        <begin position="65"/>
        <end position="273"/>
    </location>
</feature>
<evidence type="ECO:0000313" key="10">
    <source>
        <dbReference type="EMBL" id="AXK79883.1"/>
    </source>
</evidence>
<feature type="transmembrane region" description="Helical" evidence="8">
    <location>
        <begin position="121"/>
        <end position="140"/>
    </location>
</feature>
<sequence length="286" mass="30817">MRSPWRTALIGAPVLALLFVFFVLPYGEMVAMSFRATASGAPYGEAWTLANYGKVIGDPFFLSVLSRTLGLGALITGLTLVLSYPLAMHLSRVSDRWHVVFYAFVVSPLLVGVLVRNFGWMIVVSFEGPLNQVLLALGLIDRPLRLLFNLPIVAVALVHVFVPFMVLPIANALGAVEPALYDASASLGARGWETFLRVTLPLSLPGVLAGVILVFVLSISAFVTPVLLGGQTVMMMSIIIIQQLIGVFAWPFGAALAISMSVASIAIIVLLTLIARPLTRRTARWS</sequence>
<protein>
    <submittedName>
        <fullName evidence="10">ABC transporter permease</fullName>
    </submittedName>
</protein>
<keyword evidence="5 8" id="KW-0812">Transmembrane</keyword>
<proteinExistence type="inferred from homology"/>
<keyword evidence="4" id="KW-1003">Cell membrane</keyword>
<keyword evidence="3 8" id="KW-0813">Transport</keyword>
<feature type="transmembrane region" description="Helical" evidence="8">
    <location>
        <begin position="64"/>
        <end position="87"/>
    </location>
</feature>
<evidence type="ECO:0000256" key="4">
    <source>
        <dbReference type="ARBA" id="ARBA00022475"/>
    </source>
</evidence>
<dbReference type="Pfam" id="PF00528">
    <property type="entry name" value="BPD_transp_1"/>
    <property type="match status" value="1"/>
</dbReference>
<feature type="transmembrane region" description="Helical" evidence="8">
    <location>
        <begin position="256"/>
        <end position="275"/>
    </location>
</feature>
<evidence type="ECO:0000256" key="8">
    <source>
        <dbReference type="RuleBase" id="RU363032"/>
    </source>
</evidence>
<evidence type="ECO:0000256" key="7">
    <source>
        <dbReference type="ARBA" id="ARBA00023136"/>
    </source>
</evidence>
<keyword evidence="6 8" id="KW-1133">Transmembrane helix</keyword>
<accession>A0A345ZSI6</accession>
<feature type="transmembrane region" description="Helical" evidence="8">
    <location>
        <begin position="233"/>
        <end position="250"/>
    </location>
</feature>
<evidence type="ECO:0000313" key="11">
    <source>
        <dbReference type="Proteomes" id="UP000254889"/>
    </source>
</evidence>
<dbReference type="GO" id="GO:0055085">
    <property type="term" value="P:transmembrane transport"/>
    <property type="evidence" value="ECO:0007669"/>
    <property type="project" value="InterPro"/>
</dbReference>
<evidence type="ECO:0000256" key="1">
    <source>
        <dbReference type="ARBA" id="ARBA00004651"/>
    </source>
</evidence>
<feature type="transmembrane region" description="Helical" evidence="8">
    <location>
        <begin position="147"/>
        <end position="170"/>
    </location>
</feature>
<feature type="transmembrane region" description="Helical" evidence="8">
    <location>
        <begin position="207"/>
        <end position="228"/>
    </location>
</feature>
<gene>
    <name evidence="10" type="ORF">DW352_04730</name>
</gene>
<dbReference type="GO" id="GO:0005886">
    <property type="term" value="C:plasma membrane"/>
    <property type="evidence" value="ECO:0007669"/>
    <property type="project" value="UniProtKB-SubCell"/>
</dbReference>
<dbReference type="SUPFAM" id="SSF161098">
    <property type="entry name" value="MetI-like"/>
    <property type="match status" value="1"/>
</dbReference>
<evidence type="ECO:0000256" key="5">
    <source>
        <dbReference type="ARBA" id="ARBA00022692"/>
    </source>
</evidence>
<feature type="transmembrane region" description="Helical" evidence="8">
    <location>
        <begin position="99"/>
        <end position="115"/>
    </location>
</feature>
<evidence type="ECO:0000259" key="9">
    <source>
        <dbReference type="PROSITE" id="PS50928"/>
    </source>
</evidence>
<dbReference type="InterPro" id="IPR035906">
    <property type="entry name" value="MetI-like_sf"/>
</dbReference>
<dbReference type="Proteomes" id="UP000254889">
    <property type="component" value="Chromosome"/>
</dbReference>
<dbReference type="Gene3D" id="1.10.3720.10">
    <property type="entry name" value="MetI-like"/>
    <property type="match status" value="1"/>
</dbReference>
<comment type="similarity">
    <text evidence="2">Belongs to the binding-protein-dependent transport system permease family. CysTW subfamily.</text>
</comment>
<dbReference type="KEGG" id="ptaw:DW352_04730"/>
<dbReference type="PROSITE" id="PS50928">
    <property type="entry name" value="ABC_TM1"/>
    <property type="match status" value="1"/>
</dbReference>
<dbReference type="RefSeq" id="WP_115688996.1">
    <property type="nucleotide sequence ID" value="NZ_CP031417.1"/>
</dbReference>
<dbReference type="OrthoDB" id="9807047at2"/>
<reference evidence="10 11" key="1">
    <citation type="submission" date="2018-07" db="EMBL/GenBank/DDBJ databases">
        <authorList>
            <person name="Quirk P.G."/>
            <person name="Krulwich T.A."/>
        </authorList>
    </citation>
    <scope>NUCLEOTIDE SEQUENCE [LARGE SCALE GENOMIC DNA]</scope>
    <source>
        <strain evidence="10 11">CC-BB4</strain>
    </source>
</reference>
<dbReference type="AlphaFoldDB" id="A0A345ZSI6"/>
<dbReference type="EMBL" id="CP031417">
    <property type="protein sequence ID" value="AXK79883.1"/>
    <property type="molecule type" value="Genomic_DNA"/>
</dbReference>
<keyword evidence="7 8" id="KW-0472">Membrane</keyword>
<dbReference type="PANTHER" id="PTHR42929:SF5">
    <property type="entry name" value="ABC TRANSPORTER PERMEASE PROTEIN"/>
    <property type="match status" value="1"/>
</dbReference>
<dbReference type="PANTHER" id="PTHR42929">
    <property type="entry name" value="INNER MEMBRANE ABC TRANSPORTER PERMEASE PROTEIN YDCU-RELATED-RELATED"/>
    <property type="match status" value="1"/>
</dbReference>
<keyword evidence="11" id="KW-1185">Reference proteome</keyword>
<evidence type="ECO:0000256" key="6">
    <source>
        <dbReference type="ARBA" id="ARBA00022989"/>
    </source>
</evidence>
<dbReference type="InterPro" id="IPR000515">
    <property type="entry name" value="MetI-like"/>
</dbReference>
<evidence type="ECO:0000256" key="3">
    <source>
        <dbReference type="ARBA" id="ARBA00022448"/>
    </source>
</evidence>
<name>A0A345ZSI6_9HYPH</name>
<dbReference type="CDD" id="cd06261">
    <property type="entry name" value="TM_PBP2"/>
    <property type="match status" value="1"/>
</dbReference>